<dbReference type="GO" id="GO:0071913">
    <property type="term" value="F:citrate secondary active transmembrane transporter activity"/>
    <property type="evidence" value="ECO:0007669"/>
    <property type="project" value="TreeGrafter"/>
</dbReference>
<keyword evidence="5" id="KW-0677">Repeat</keyword>
<keyword evidence="12" id="KW-1185">Reference proteome</keyword>
<evidence type="ECO:0000256" key="6">
    <source>
        <dbReference type="ARBA" id="ARBA00022989"/>
    </source>
</evidence>
<feature type="repeat" description="Solcar" evidence="9">
    <location>
        <begin position="92"/>
        <end position="173"/>
    </location>
</feature>
<dbReference type="PANTHER" id="PTHR45788">
    <property type="entry name" value="SUCCINATE/FUMARATE MITOCHONDRIAL TRANSPORTER-RELATED"/>
    <property type="match status" value="1"/>
</dbReference>
<evidence type="ECO:0000313" key="11">
    <source>
        <dbReference type="EMBL" id="KAJ0401263.1"/>
    </source>
</evidence>
<keyword evidence="4 9" id="KW-0812">Transmembrane</keyword>
<dbReference type="InterPro" id="IPR018108">
    <property type="entry name" value="MCP_transmembrane"/>
</dbReference>
<dbReference type="EMBL" id="JAKCXM010000133">
    <property type="protein sequence ID" value="KAJ0401263.1"/>
    <property type="molecule type" value="Genomic_DNA"/>
</dbReference>
<comment type="similarity">
    <text evidence="2 10">Belongs to the mitochondrial carrier (TC 2.A.29) family.</text>
</comment>
<keyword evidence="7" id="KW-0496">Mitochondrion</keyword>
<keyword evidence="6" id="KW-1133">Transmembrane helix</keyword>
<evidence type="ECO:0000256" key="10">
    <source>
        <dbReference type="RuleBase" id="RU000488"/>
    </source>
</evidence>
<evidence type="ECO:0000256" key="5">
    <source>
        <dbReference type="ARBA" id="ARBA00022737"/>
    </source>
</evidence>
<accession>A0AAD5M362</accession>
<name>A0AAD5M362_PYTIN</name>
<dbReference type="Gene3D" id="1.50.40.10">
    <property type="entry name" value="Mitochondrial carrier domain"/>
    <property type="match status" value="1"/>
</dbReference>
<dbReference type="InterPro" id="IPR023395">
    <property type="entry name" value="MCP_dom_sf"/>
</dbReference>
<dbReference type="AlphaFoldDB" id="A0AAD5M362"/>
<evidence type="ECO:0000256" key="4">
    <source>
        <dbReference type="ARBA" id="ARBA00022692"/>
    </source>
</evidence>
<dbReference type="SUPFAM" id="SSF103506">
    <property type="entry name" value="Mitochondrial carrier"/>
    <property type="match status" value="1"/>
</dbReference>
<dbReference type="GO" id="GO:0006843">
    <property type="term" value="P:mitochondrial citrate transmembrane transport"/>
    <property type="evidence" value="ECO:0007669"/>
    <property type="project" value="TreeGrafter"/>
</dbReference>
<dbReference type="GO" id="GO:0031966">
    <property type="term" value="C:mitochondrial membrane"/>
    <property type="evidence" value="ECO:0007669"/>
    <property type="project" value="UniProtKB-SubCell"/>
</dbReference>
<evidence type="ECO:0000256" key="1">
    <source>
        <dbReference type="ARBA" id="ARBA00004225"/>
    </source>
</evidence>
<dbReference type="PANTHER" id="PTHR45788:SF4">
    <property type="entry name" value="TRICARBOXYLATE TRANSPORT PROTEIN, MITOCHONDRIAL"/>
    <property type="match status" value="1"/>
</dbReference>
<dbReference type="Proteomes" id="UP001209570">
    <property type="component" value="Unassembled WGS sequence"/>
</dbReference>
<evidence type="ECO:0008006" key="13">
    <source>
        <dbReference type="Google" id="ProtNLM"/>
    </source>
</evidence>
<evidence type="ECO:0000256" key="2">
    <source>
        <dbReference type="ARBA" id="ARBA00006375"/>
    </source>
</evidence>
<comment type="subcellular location">
    <subcellularLocation>
        <location evidence="1">Mitochondrion membrane</location>
        <topology evidence="1">Multi-pass membrane protein</topology>
    </subcellularLocation>
</comment>
<reference evidence="11" key="1">
    <citation type="submission" date="2021-12" db="EMBL/GenBank/DDBJ databases">
        <title>Prjna785345.</title>
        <authorList>
            <person name="Rujirawat T."/>
            <person name="Krajaejun T."/>
        </authorList>
    </citation>
    <scope>NUCLEOTIDE SEQUENCE</scope>
    <source>
        <strain evidence="11">Pi057C3</strain>
    </source>
</reference>
<gene>
    <name evidence="11" type="ORF">P43SY_010987</name>
</gene>
<keyword evidence="3 10" id="KW-0813">Transport</keyword>
<protein>
    <recommendedName>
        <fullName evidence="13">Mitochondrial Carrier (MC) Family</fullName>
    </recommendedName>
</protein>
<keyword evidence="8 9" id="KW-0472">Membrane</keyword>
<proteinExistence type="inferred from homology"/>
<evidence type="ECO:0000256" key="7">
    <source>
        <dbReference type="ARBA" id="ARBA00023128"/>
    </source>
</evidence>
<evidence type="ECO:0000256" key="9">
    <source>
        <dbReference type="PROSITE-ProRule" id="PRU00282"/>
    </source>
</evidence>
<evidence type="ECO:0000256" key="3">
    <source>
        <dbReference type="ARBA" id="ARBA00022448"/>
    </source>
</evidence>
<dbReference type="InterPro" id="IPR049563">
    <property type="entry name" value="TXTP-like"/>
</dbReference>
<sequence>MATDRSQRLSALQNGAIGSLAGMIEVLIQQPTVAMKNAIQQHRPITWTVPALYRGVGVCLASIAPVSAVQFAVNGKALTWLHGQPSGASAPVPDHLKIAAGAFAGSCSSLLSSPAELVMTLQQNTGKSFAATVRDVVAQHGAARLFRGLEATMLREAVWCAGYLALGPVITRRLHDVSPSVFGASAEEATLSQRASASAVGSVLAGLVTVYATQPLDTVKTVMQGEALRVQGRDATSAFGTALRMFRSAGGSLQPFYRGSVPRGARLVGAVFILGKARDLLEETFEDHAILGS</sequence>
<dbReference type="PROSITE" id="PS50920">
    <property type="entry name" value="SOLCAR"/>
    <property type="match status" value="2"/>
</dbReference>
<evidence type="ECO:0000256" key="8">
    <source>
        <dbReference type="ARBA" id="ARBA00023136"/>
    </source>
</evidence>
<comment type="caution">
    <text evidence="11">The sequence shown here is derived from an EMBL/GenBank/DDBJ whole genome shotgun (WGS) entry which is preliminary data.</text>
</comment>
<feature type="repeat" description="Solcar" evidence="9">
    <location>
        <begin position="193"/>
        <end position="284"/>
    </location>
</feature>
<evidence type="ECO:0000313" key="12">
    <source>
        <dbReference type="Proteomes" id="UP001209570"/>
    </source>
</evidence>
<dbReference type="Pfam" id="PF00153">
    <property type="entry name" value="Mito_carr"/>
    <property type="match status" value="2"/>
</dbReference>
<organism evidence="11 12">
    <name type="scientific">Pythium insidiosum</name>
    <name type="common">Pythiosis disease agent</name>
    <dbReference type="NCBI Taxonomy" id="114742"/>
    <lineage>
        <taxon>Eukaryota</taxon>
        <taxon>Sar</taxon>
        <taxon>Stramenopiles</taxon>
        <taxon>Oomycota</taxon>
        <taxon>Peronosporomycetes</taxon>
        <taxon>Pythiales</taxon>
        <taxon>Pythiaceae</taxon>
        <taxon>Pythium</taxon>
    </lineage>
</organism>